<evidence type="ECO:0000313" key="2">
    <source>
        <dbReference type="EMBL" id="VAW76653.1"/>
    </source>
</evidence>
<protein>
    <recommendedName>
        <fullName evidence="3">Lipo-like protein</fullName>
    </recommendedName>
</protein>
<accession>A0A3B0YKK2</accession>
<dbReference type="EMBL" id="UOFM01000186">
    <property type="protein sequence ID" value="VAW76653.1"/>
    <property type="molecule type" value="Genomic_DNA"/>
</dbReference>
<dbReference type="InterPro" id="IPR024453">
    <property type="entry name" value="Peptidase_C92"/>
</dbReference>
<dbReference type="SUPFAM" id="SSF54001">
    <property type="entry name" value="Cysteine proteinases"/>
    <property type="match status" value="1"/>
</dbReference>
<proteinExistence type="predicted"/>
<evidence type="ECO:0008006" key="3">
    <source>
        <dbReference type="Google" id="ProtNLM"/>
    </source>
</evidence>
<gene>
    <name evidence="2" type="ORF">MNBD_GAMMA14-2008</name>
</gene>
<reference evidence="2" key="1">
    <citation type="submission" date="2018-06" db="EMBL/GenBank/DDBJ databases">
        <authorList>
            <person name="Zhirakovskaya E."/>
        </authorList>
    </citation>
    <scope>NUCLEOTIDE SEQUENCE</scope>
</reference>
<name>A0A3B0YKK2_9ZZZZ</name>
<dbReference type="Pfam" id="PF05708">
    <property type="entry name" value="Peptidase_C92"/>
    <property type="match status" value="1"/>
</dbReference>
<dbReference type="InterPro" id="IPR038765">
    <property type="entry name" value="Papain-like_cys_pep_sf"/>
</dbReference>
<evidence type="ECO:0000256" key="1">
    <source>
        <dbReference type="SAM" id="MobiDB-lite"/>
    </source>
</evidence>
<feature type="region of interest" description="Disordered" evidence="1">
    <location>
        <begin position="277"/>
        <end position="320"/>
    </location>
</feature>
<sequence>MAFNPAAWLGRKIVRWLTTEEPHTSPPLCDFDRVRYEVRPCDVILVEGRSRVSEIIRTITQSPWSHSALYIGRVHDIDDPDLRGKILSFYDGDPNEQLVIEAWLGEGTAVNPLSKYRDDTLRICRPTGLTRQDAQKVMEYSLQHLGFDYDLRQLLDLARFLFPYSVIPRRWRSSLFEHNAGTPTRSVCSSMLAAAFAAVKFPVLPVLEEKRDGSIRMIPRNTRLFTPRDFDYSPYFDIIKCPHLDFGKMPSYRELPWDKKGRICNDDGECFIPIVQPETGATQQTASPPEPEPLENSTTGPGSNEKGIDGVEPSGIEKTS</sequence>
<organism evidence="2">
    <name type="scientific">hydrothermal vent metagenome</name>
    <dbReference type="NCBI Taxonomy" id="652676"/>
    <lineage>
        <taxon>unclassified sequences</taxon>
        <taxon>metagenomes</taxon>
        <taxon>ecological metagenomes</taxon>
    </lineage>
</organism>
<dbReference type="Gene3D" id="3.90.1720.10">
    <property type="entry name" value="endopeptidase domain like (from Nostoc punctiforme)"/>
    <property type="match status" value="1"/>
</dbReference>
<dbReference type="AlphaFoldDB" id="A0A3B0YKK2"/>